<protein>
    <submittedName>
        <fullName evidence="3">Ovule protein</fullName>
    </submittedName>
</protein>
<feature type="region of interest" description="Disordered" evidence="1">
    <location>
        <begin position="1"/>
        <end position="21"/>
    </location>
</feature>
<accession>A0A1I7WIZ0</accession>
<keyword evidence="2" id="KW-1185">Reference proteome</keyword>
<evidence type="ECO:0000313" key="3">
    <source>
        <dbReference type="WBParaSite" id="Hba_04969"/>
    </source>
</evidence>
<dbReference type="AlphaFoldDB" id="A0A1I7WIZ0"/>
<organism evidence="2 3">
    <name type="scientific">Heterorhabditis bacteriophora</name>
    <name type="common">Entomopathogenic nematode worm</name>
    <dbReference type="NCBI Taxonomy" id="37862"/>
    <lineage>
        <taxon>Eukaryota</taxon>
        <taxon>Metazoa</taxon>
        <taxon>Ecdysozoa</taxon>
        <taxon>Nematoda</taxon>
        <taxon>Chromadorea</taxon>
        <taxon>Rhabditida</taxon>
        <taxon>Rhabditina</taxon>
        <taxon>Rhabditomorpha</taxon>
        <taxon>Strongyloidea</taxon>
        <taxon>Heterorhabditidae</taxon>
        <taxon>Heterorhabditis</taxon>
    </lineage>
</organism>
<name>A0A1I7WIZ0_HETBA</name>
<dbReference type="WBParaSite" id="Hba_04969">
    <property type="protein sequence ID" value="Hba_04969"/>
    <property type="gene ID" value="Hba_04969"/>
</dbReference>
<sequence>MASDVKANMLEHTKPSSNKISGFDHMATHEVFVSTFARKCMIVHNSHTLEPNTSKRRQLLEHKNYS</sequence>
<evidence type="ECO:0000256" key="1">
    <source>
        <dbReference type="SAM" id="MobiDB-lite"/>
    </source>
</evidence>
<dbReference type="Proteomes" id="UP000095283">
    <property type="component" value="Unplaced"/>
</dbReference>
<proteinExistence type="predicted"/>
<reference evidence="3" key="1">
    <citation type="submission" date="2016-11" db="UniProtKB">
        <authorList>
            <consortium name="WormBaseParasite"/>
        </authorList>
    </citation>
    <scope>IDENTIFICATION</scope>
</reference>
<evidence type="ECO:0000313" key="2">
    <source>
        <dbReference type="Proteomes" id="UP000095283"/>
    </source>
</evidence>